<reference evidence="2 3" key="1">
    <citation type="journal article" date="2019" name="Int. J. Syst. Evol. Microbiol.">
        <title>The Global Catalogue of Microorganisms (GCM) 10K type strain sequencing project: providing services to taxonomists for standard genome sequencing and annotation.</title>
        <authorList>
            <consortium name="The Broad Institute Genomics Platform"/>
            <consortium name="The Broad Institute Genome Sequencing Center for Infectious Disease"/>
            <person name="Wu L."/>
            <person name="Ma J."/>
        </authorList>
    </citation>
    <scope>NUCLEOTIDE SEQUENCE [LARGE SCALE GENOMIC DNA]</scope>
    <source>
        <strain evidence="2 3">JCM 16114</strain>
    </source>
</reference>
<keyword evidence="1" id="KW-0812">Transmembrane</keyword>
<feature type="transmembrane region" description="Helical" evidence="1">
    <location>
        <begin position="30"/>
        <end position="53"/>
    </location>
</feature>
<keyword evidence="1" id="KW-1133">Transmembrane helix</keyword>
<dbReference type="RefSeq" id="WP_344495069.1">
    <property type="nucleotide sequence ID" value="NZ_BAAAQX010000057.1"/>
</dbReference>
<sequence>MSNVSTVWLIIAAGICVIAFALVVNSSLAGIAQLVVLTVLGVAALVFFALLVMKAAGR</sequence>
<accession>A0ABN3D289</accession>
<organism evidence="2 3">
    <name type="scientific">Nonomuraea monospora</name>
    <dbReference type="NCBI Taxonomy" id="568818"/>
    <lineage>
        <taxon>Bacteria</taxon>
        <taxon>Bacillati</taxon>
        <taxon>Actinomycetota</taxon>
        <taxon>Actinomycetes</taxon>
        <taxon>Streptosporangiales</taxon>
        <taxon>Streptosporangiaceae</taxon>
        <taxon>Nonomuraea</taxon>
    </lineage>
</organism>
<protein>
    <submittedName>
        <fullName evidence="2">Uncharacterized protein</fullName>
    </submittedName>
</protein>
<evidence type="ECO:0000256" key="1">
    <source>
        <dbReference type="SAM" id="Phobius"/>
    </source>
</evidence>
<feature type="transmembrane region" description="Helical" evidence="1">
    <location>
        <begin position="7"/>
        <end position="24"/>
    </location>
</feature>
<name>A0ABN3D289_9ACTN</name>
<keyword evidence="3" id="KW-1185">Reference proteome</keyword>
<keyword evidence="1" id="KW-0472">Membrane</keyword>
<dbReference type="Proteomes" id="UP001499843">
    <property type="component" value="Unassembled WGS sequence"/>
</dbReference>
<dbReference type="EMBL" id="BAAAQX010000057">
    <property type="protein sequence ID" value="GAA2215933.1"/>
    <property type="molecule type" value="Genomic_DNA"/>
</dbReference>
<proteinExistence type="predicted"/>
<evidence type="ECO:0000313" key="3">
    <source>
        <dbReference type="Proteomes" id="UP001499843"/>
    </source>
</evidence>
<evidence type="ECO:0000313" key="2">
    <source>
        <dbReference type="EMBL" id="GAA2215933.1"/>
    </source>
</evidence>
<gene>
    <name evidence="2" type="ORF">GCM10009850_114010</name>
</gene>
<comment type="caution">
    <text evidence="2">The sequence shown here is derived from an EMBL/GenBank/DDBJ whole genome shotgun (WGS) entry which is preliminary data.</text>
</comment>